<dbReference type="InterPro" id="IPR023375">
    <property type="entry name" value="ADC_dom_sf"/>
</dbReference>
<dbReference type="Gene3D" id="2.40.400.10">
    <property type="entry name" value="Acetoacetate decarboxylase-like"/>
    <property type="match status" value="1"/>
</dbReference>
<dbReference type="EMBL" id="BAABJO010000005">
    <property type="protein sequence ID" value="GAA5116249.1"/>
    <property type="molecule type" value="Genomic_DNA"/>
</dbReference>
<dbReference type="Proteomes" id="UP001500804">
    <property type="component" value="Unassembled WGS sequence"/>
</dbReference>
<sequence length="272" mass="28594">MSSDTGGARHDATVEAPIGPARADPPPMPRPHLLTQHWLDVAFLHWAVDPDAVRHLLPAGVAPDVADGSTYVGLIPFRLVGTAVAGGPPVPWGTFLETNVRLYSVDAAGRRGVVFRCMAAESRPAVAAGRAVFGLPYRWASMRFGRAGALRGYSARLRGPGPPVRSRVAVAPVGPPIDGPLERFLTARWGLHVGHLGRTWYLPTTHVAWPLRRAEVHELDDGLLAAAGLGDLARRPPDHVAFSGGVAATFGCPVLTAPVSTGRPDNGAAPSG</sequence>
<organism evidence="2 3">
    <name type="scientific">Pseudonocardia adelaidensis</name>
    <dbReference type="NCBI Taxonomy" id="648754"/>
    <lineage>
        <taxon>Bacteria</taxon>
        <taxon>Bacillati</taxon>
        <taxon>Actinomycetota</taxon>
        <taxon>Actinomycetes</taxon>
        <taxon>Pseudonocardiales</taxon>
        <taxon>Pseudonocardiaceae</taxon>
        <taxon>Pseudonocardia</taxon>
    </lineage>
</organism>
<dbReference type="InterPro" id="IPR018644">
    <property type="entry name" value="DUF2071"/>
</dbReference>
<reference evidence="3" key="1">
    <citation type="journal article" date="2019" name="Int. J. Syst. Evol. Microbiol.">
        <title>The Global Catalogue of Microorganisms (GCM) 10K type strain sequencing project: providing services to taxonomists for standard genome sequencing and annotation.</title>
        <authorList>
            <consortium name="The Broad Institute Genomics Platform"/>
            <consortium name="The Broad Institute Genome Sequencing Center for Infectious Disease"/>
            <person name="Wu L."/>
            <person name="Ma J."/>
        </authorList>
    </citation>
    <scope>NUCLEOTIDE SEQUENCE [LARGE SCALE GENOMIC DNA]</scope>
    <source>
        <strain evidence="3">JCM 18302</strain>
    </source>
</reference>
<accession>A0ABP9NE86</accession>
<dbReference type="PANTHER" id="PTHR39186">
    <property type="entry name" value="DUF2071 FAMILY PROTEIN"/>
    <property type="match status" value="1"/>
</dbReference>
<gene>
    <name evidence="2" type="ORF">GCM10023320_16210</name>
</gene>
<keyword evidence="3" id="KW-1185">Reference proteome</keyword>
<name>A0ABP9NE86_9PSEU</name>
<evidence type="ECO:0000313" key="2">
    <source>
        <dbReference type="EMBL" id="GAA5116249.1"/>
    </source>
</evidence>
<protein>
    <submittedName>
        <fullName evidence="2">YqjF family protein</fullName>
    </submittedName>
</protein>
<evidence type="ECO:0000313" key="3">
    <source>
        <dbReference type="Proteomes" id="UP001500804"/>
    </source>
</evidence>
<dbReference type="SUPFAM" id="SSF160104">
    <property type="entry name" value="Acetoacetate decarboxylase-like"/>
    <property type="match status" value="1"/>
</dbReference>
<dbReference type="PANTHER" id="PTHR39186:SF1">
    <property type="entry name" value="DUF2071 DOMAIN-CONTAINING PROTEIN"/>
    <property type="match status" value="1"/>
</dbReference>
<evidence type="ECO:0000256" key="1">
    <source>
        <dbReference type="SAM" id="MobiDB-lite"/>
    </source>
</evidence>
<proteinExistence type="predicted"/>
<dbReference type="Pfam" id="PF09844">
    <property type="entry name" value="DUF2071"/>
    <property type="match status" value="1"/>
</dbReference>
<comment type="caution">
    <text evidence="2">The sequence shown here is derived from an EMBL/GenBank/DDBJ whole genome shotgun (WGS) entry which is preliminary data.</text>
</comment>
<feature type="region of interest" description="Disordered" evidence="1">
    <location>
        <begin position="1"/>
        <end position="27"/>
    </location>
</feature>